<dbReference type="CDD" id="cd00167">
    <property type="entry name" value="SANT"/>
    <property type="match status" value="1"/>
</dbReference>
<name>A0A0C9SPU4_PLICR</name>
<dbReference type="AlphaFoldDB" id="A0A0C9SPU4"/>
<dbReference type="HOGENOM" id="CLU_585398_0_0_1"/>
<feature type="region of interest" description="Disordered" evidence="1">
    <location>
        <begin position="422"/>
        <end position="446"/>
    </location>
</feature>
<proteinExistence type="predicted"/>
<keyword evidence="3" id="KW-1185">Reference proteome</keyword>
<protein>
    <recommendedName>
        <fullName evidence="4">Myb-like domain-containing protein</fullName>
    </recommendedName>
</protein>
<evidence type="ECO:0000313" key="3">
    <source>
        <dbReference type="Proteomes" id="UP000053263"/>
    </source>
</evidence>
<dbReference type="InterPro" id="IPR001005">
    <property type="entry name" value="SANT/Myb"/>
</dbReference>
<feature type="compositionally biased region" description="Basic and acidic residues" evidence="1">
    <location>
        <begin position="169"/>
        <end position="193"/>
    </location>
</feature>
<feature type="region of interest" description="Disordered" evidence="1">
    <location>
        <begin position="139"/>
        <end position="234"/>
    </location>
</feature>
<feature type="region of interest" description="Disordered" evidence="1">
    <location>
        <begin position="320"/>
        <end position="356"/>
    </location>
</feature>
<accession>A0A0C9SPU4</accession>
<organism evidence="2 3">
    <name type="scientific">Plicaturopsis crispa FD-325 SS-3</name>
    <dbReference type="NCBI Taxonomy" id="944288"/>
    <lineage>
        <taxon>Eukaryota</taxon>
        <taxon>Fungi</taxon>
        <taxon>Dikarya</taxon>
        <taxon>Basidiomycota</taxon>
        <taxon>Agaricomycotina</taxon>
        <taxon>Agaricomycetes</taxon>
        <taxon>Agaricomycetidae</taxon>
        <taxon>Amylocorticiales</taxon>
        <taxon>Amylocorticiaceae</taxon>
        <taxon>Plicatura</taxon>
        <taxon>Plicaturopsis crispa</taxon>
    </lineage>
</organism>
<evidence type="ECO:0000313" key="2">
    <source>
        <dbReference type="EMBL" id="KII82992.1"/>
    </source>
</evidence>
<dbReference type="OrthoDB" id="3194584at2759"/>
<evidence type="ECO:0000256" key="1">
    <source>
        <dbReference type="SAM" id="MobiDB-lite"/>
    </source>
</evidence>
<feature type="compositionally biased region" description="Pro residues" evidence="1">
    <location>
        <begin position="216"/>
        <end position="225"/>
    </location>
</feature>
<dbReference type="EMBL" id="KN832589">
    <property type="protein sequence ID" value="KII82992.1"/>
    <property type="molecule type" value="Genomic_DNA"/>
</dbReference>
<gene>
    <name evidence="2" type="ORF">PLICRDRAFT_180821</name>
</gene>
<reference evidence="2 3" key="1">
    <citation type="submission" date="2014-06" db="EMBL/GenBank/DDBJ databases">
        <title>Evolutionary Origins and Diversification of the Mycorrhizal Mutualists.</title>
        <authorList>
            <consortium name="DOE Joint Genome Institute"/>
            <consortium name="Mycorrhizal Genomics Consortium"/>
            <person name="Kohler A."/>
            <person name="Kuo A."/>
            <person name="Nagy L.G."/>
            <person name="Floudas D."/>
            <person name="Copeland A."/>
            <person name="Barry K.W."/>
            <person name="Cichocki N."/>
            <person name="Veneault-Fourrey C."/>
            <person name="LaButti K."/>
            <person name="Lindquist E.A."/>
            <person name="Lipzen A."/>
            <person name="Lundell T."/>
            <person name="Morin E."/>
            <person name="Murat C."/>
            <person name="Riley R."/>
            <person name="Ohm R."/>
            <person name="Sun H."/>
            <person name="Tunlid A."/>
            <person name="Henrissat B."/>
            <person name="Grigoriev I.V."/>
            <person name="Hibbett D.S."/>
            <person name="Martin F."/>
        </authorList>
    </citation>
    <scope>NUCLEOTIDE SEQUENCE [LARGE SCALE GENOMIC DNA]</scope>
    <source>
        <strain evidence="2 3">FD-325 SS-3</strain>
    </source>
</reference>
<evidence type="ECO:0008006" key="4">
    <source>
        <dbReference type="Google" id="ProtNLM"/>
    </source>
</evidence>
<feature type="compositionally biased region" description="Low complexity" evidence="1">
    <location>
        <begin position="152"/>
        <end position="164"/>
    </location>
</feature>
<dbReference type="Proteomes" id="UP000053263">
    <property type="component" value="Unassembled WGS sequence"/>
</dbReference>
<sequence length="462" mass="51043">MDRGGVNPNDPRTADHALAADPRVEAQYGFPPMQFQGQGYAHPFVGSMYPTPPWVQIPPAMYNSFGLSFPTFSSPPFAPDEEDAIIAALARGVVTSTDACSALETLHGMNGRNQQEWKDHYLRNKLRIDKLVDDSKDKYATADFPPSNDNPGGSESRSTSSIGSAYKRHIVDHASDSEPDRRGLPRRNVEKKAHPVSSISTRRGKQKASYTSGSPSPQPPSPSHPATPGRHLTGLIERSPIHPSLTVPAGPGHAFTDEDKRFFRRTLVYEIRKNPEVSRVEIIRKLHAKAPHRSENSWDHHWARSPGVKGLVDRLRNNQVETPEGDEDGSSSEYAVCADPGDQNERTSTVPRKAKTQRWTRDEIEVLAKHVATLPERNFSRIDWIRCQKVIPHRTVGAISSFYTKNRTKIEDTITALGLPGAVAEPSAGPSSIELEPSSGSESDVEWPASVHIYGYDSDINE</sequence>